<feature type="compositionally biased region" description="Polar residues" evidence="1">
    <location>
        <begin position="183"/>
        <end position="208"/>
    </location>
</feature>
<feature type="compositionally biased region" description="Acidic residues" evidence="1">
    <location>
        <begin position="161"/>
        <end position="172"/>
    </location>
</feature>
<protein>
    <submittedName>
        <fullName evidence="4">Uncharacterized protein LOC120257637</fullName>
    </submittedName>
</protein>
<keyword evidence="3" id="KW-1185">Reference proteome</keyword>
<dbReference type="InterPro" id="IPR024752">
    <property type="entry name" value="Myb/SANT-like_dom"/>
</dbReference>
<reference evidence="4" key="1">
    <citation type="submission" date="2025-08" db="UniProtKB">
        <authorList>
            <consortium name="RefSeq"/>
        </authorList>
    </citation>
    <scope>IDENTIFICATION</scope>
</reference>
<dbReference type="Pfam" id="PF12776">
    <property type="entry name" value="Myb_DNA-bind_3"/>
    <property type="match status" value="1"/>
</dbReference>
<feature type="region of interest" description="Disordered" evidence="1">
    <location>
        <begin position="157"/>
        <end position="213"/>
    </location>
</feature>
<dbReference type="PANTHER" id="PTHR46929:SF3">
    <property type="entry name" value="MYB_SANT-LIKE DOMAIN-CONTAINING PROTEIN"/>
    <property type="match status" value="1"/>
</dbReference>
<accession>A0AB40B0S2</accession>
<evidence type="ECO:0000259" key="2">
    <source>
        <dbReference type="Pfam" id="PF12776"/>
    </source>
</evidence>
<feature type="region of interest" description="Disordered" evidence="1">
    <location>
        <begin position="1"/>
        <end position="20"/>
    </location>
</feature>
<evidence type="ECO:0000313" key="3">
    <source>
        <dbReference type="Proteomes" id="UP001515500"/>
    </source>
</evidence>
<proteinExistence type="predicted"/>
<dbReference type="RefSeq" id="XP_039121005.1">
    <property type="nucleotide sequence ID" value="XM_039265071.1"/>
</dbReference>
<evidence type="ECO:0000256" key="1">
    <source>
        <dbReference type="SAM" id="MobiDB-lite"/>
    </source>
</evidence>
<dbReference type="PANTHER" id="PTHR46929">
    <property type="entry name" value="EXPRESSED PROTEIN"/>
    <property type="match status" value="1"/>
</dbReference>
<dbReference type="Proteomes" id="UP001515500">
    <property type="component" value="Unplaced"/>
</dbReference>
<organism evidence="3 4">
    <name type="scientific">Dioscorea cayennensis subsp. rotundata</name>
    <name type="common">White Guinea yam</name>
    <name type="synonym">Dioscorea rotundata</name>
    <dbReference type="NCBI Taxonomy" id="55577"/>
    <lineage>
        <taxon>Eukaryota</taxon>
        <taxon>Viridiplantae</taxon>
        <taxon>Streptophyta</taxon>
        <taxon>Embryophyta</taxon>
        <taxon>Tracheophyta</taxon>
        <taxon>Spermatophyta</taxon>
        <taxon>Magnoliopsida</taxon>
        <taxon>Liliopsida</taxon>
        <taxon>Dioscoreales</taxon>
        <taxon>Dioscoreaceae</taxon>
        <taxon>Dioscorea</taxon>
    </lineage>
</organism>
<dbReference type="AlphaFoldDB" id="A0AB40B0S2"/>
<feature type="domain" description="Myb/SANT-like" evidence="2">
    <location>
        <begin position="18"/>
        <end position="102"/>
    </location>
</feature>
<dbReference type="GeneID" id="120257637"/>
<gene>
    <name evidence="4" type="primary">LOC120257637</name>
</gene>
<sequence length="281" mass="31664">MESTTSKTATKRGTPKKRWKPDFDNFSIPVLVEHVRQIRKCDKSFKRARFGYAASAMNAIFNTNFSVENVENHYMTLKGRYMEIKKARDLSGVGWDDKNKVIILDPIVAFMYTEAHSSAKQFINEPIEKYEALRIICGDDNATGSYAASLFSDFTDKTENEEGDNDNGELDSVDLASDKEGNNGDSTPIGSSNLATSSTVRSQSNSKGPRSPSMMSDLLTIVDKMANAIQNPTYWIEILYERFMGVEGFTKHELVAVFDYLQSRETEARGFLVRDIELHQD</sequence>
<feature type="compositionally biased region" description="Basic residues" evidence="1">
    <location>
        <begin position="9"/>
        <end position="19"/>
    </location>
</feature>
<name>A0AB40B0S2_DIOCR</name>
<evidence type="ECO:0000313" key="4">
    <source>
        <dbReference type="RefSeq" id="XP_039121005.1"/>
    </source>
</evidence>